<accession>R7VEA0</accession>
<keyword evidence="1" id="KW-0812">Transmembrane</keyword>
<dbReference type="Proteomes" id="UP000014760">
    <property type="component" value="Unassembled WGS sequence"/>
</dbReference>
<sequence>MTNAVPSESYYDYGLEDGFYYDSYYEEPIEYTIADNLSLYVSPILLVVAIVGNTVSVLVMCHFGFSTLSPCLYLAILAFVDLLLLLIRVGNVWAKSIWNHDLTEIILIQSNVSCQAPLCWAAH</sequence>
<organism evidence="2">
    <name type="scientific">Capitella teleta</name>
    <name type="common">Polychaete worm</name>
    <dbReference type="NCBI Taxonomy" id="283909"/>
    <lineage>
        <taxon>Eukaryota</taxon>
        <taxon>Metazoa</taxon>
        <taxon>Spiralia</taxon>
        <taxon>Lophotrochozoa</taxon>
        <taxon>Annelida</taxon>
        <taxon>Polychaeta</taxon>
        <taxon>Sedentaria</taxon>
        <taxon>Scolecida</taxon>
        <taxon>Capitellidae</taxon>
        <taxon>Capitella</taxon>
    </lineage>
</organism>
<dbReference type="AlphaFoldDB" id="R7VEA0"/>
<proteinExistence type="predicted"/>
<reference evidence="2 4" key="2">
    <citation type="journal article" date="2013" name="Nature">
        <title>Insights into bilaterian evolution from three spiralian genomes.</title>
        <authorList>
            <person name="Simakov O."/>
            <person name="Marletaz F."/>
            <person name="Cho S.J."/>
            <person name="Edsinger-Gonzales E."/>
            <person name="Havlak P."/>
            <person name="Hellsten U."/>
            <person name="Kuo D.H."/>
            <person name="Larsson T."/>
            <person name="Lv J."/>
            <person name="Arendt D."/>
            <person name="Savage R."/>
            <person name="Osoegawa K."/>
            <person name="de Jong P."/>
            <person name="Grimwood J."/>
            <person name="Chapman J.A."/>
            <person name="Shapiro H."/>
            <person name="Aerts A."/>
            <person name="Otillar R.P."/>
            <person name="Terry A.Y."/>
            <person name="Boore J.L."/>
            <person name="Grigoriev I.V."/>
            <person name="Lindberg D.R."/>
            <person name="Seaver E.C."/>
            <person name="Weisblat D.A."/>
            <person name="Putnam N.H."/>
            <person name="Rokhsar D.S."/>
        </authorList>
    </citation>
    <scope>NUCLEOTIDE SEQUENCE</scope>
    <source>
        <strain evidence="2 4">I ESC-2004</strain>
    </source>
</reference>
<protein>
    <recommendedName>
        <fullName evidence="5">G-protein coupled receptors family 1 profile domain-containing protein</fullName>
    </recommendedName>
</protein>
<evidence type="ECO:0000256" key="1">
    <source>
        <dbReference type="SAM" id="Phobius"/>
    </source>
</evidence>
<evidence type="ECO:0000313" key="3">
    <source>
        <dbReference type="EnsemblMetazoa" id="CapteP186437"/>
    </source>
</evidence>
<dbReference type="EMBL" id="KB292659">
    <property type="protein sequence ID" value="ELU17158.1"/>
    <property type="molecule type" value="Genomic_DNA"/>
</dbReference>
<evidence type="ECO:0000313" key="2">
    <source>
        <dbReference type="EMBL" id="ELU17158.1"/>
    </source>
</evidence>
<gene>
    <name evidence="2" type="ORF">CAPTEDRAFT_186437</name>
</gene>
<evidence type="ECO:0000313" key="4">
    <source>
        <dbReference type="Proteomes" id="UP000014760"/>
    </source>
</evidence>
<feature type="transmembrane region" description="Helical" evidence="1">
    <location>
        <begin position="72"/>
        <end position="94"/>
    </location>
</feature>
<keyword evidence="1" id="KW-0472">Membrane</keyword>
<reference evidence="4" key="1">
    <citation type="submission" date="2012-12" db="EMBL/GenBank/DDBJ databases">
        <authorList>
            <person name="Hellsten U."/>
            <person name="Grimwood J."/>
            <person name="Chapman J.A."/>
            <person name="Shapiro H."/>
            <person name="Aerts A."/>
            <person name="Otillar R.P."/>
            <person name="Terry A.Y."/>
            <person name="Boore J.L."/>
            <person name="Simakov O."/>
            <person name="Marletaz F."/>
            <person name="Cho S.-J."/>
            <person name="Edsinger-Gonzales E."/>
            <person name="Havlak P."/>
            <person name="Kuo D.-H."/>
            <person name="Larsson T."/>
            <person name="Lv J."/>
            <person name="Arendt D."/>
            <person name="Savage R."/>
            <person name="Osoegawa K."/>
            <person name="de Jong P."/>
            <person name="Lindberg D.R."/>
            <person name="Seaver E.C."/>
            <person name="Weisblat D.A."/>
            <person name="Putnam N.H."/>
            <person name="Grigoriev I.V."/>
            <person name="Rokhsar D.S."/>
        </authorList>
    </citation>
    <scope>NUCLEOTIDE SEQUENCE</scope>
    <source>
        <strain evidence="4">I ESC-2004</strain>
    </source>
</reference>
<name>R7VEA0_CAPTE</name>
<keyword evidence="4" id="KW-1185">Reference proteome</keyword>
<dbReference type="HOGENOM" id="CLU_2017346_0_0_1"/>
<feature type="transmembrane region" description="Helical" evidence="1">
    <location>
        <begin position="44"/>
        <end position="65"/>
    </location>
</feature>
<dbReference type="EnsemblMetazoa" id="CapteT186437">
    <property type="protein sequence ID" value="CapteP186437"/>
    <property type="gene ID" value="CapteG186437"/>
</dbReference>
<keyword evidence="1" id="KW-1133">Transmembrane helix</keyword>
<reference evidence="3" key="3">
    <citation type="submission" date="2015-06" db="UniProtKB">
        <authorList>
            <consortium name="EnsemblMetazoa"/>
        </authorList>
    </citation>
    <scope>IDENTIFICATION</scope>
</reference>
<dbReference type="EMBL" id="AMQN01017027">
    <property type="status" value="NOT_ANNOTATED_CDS"/>
    <property type="molecule type" value="Genomic_DNA"/>
</dbReference>
<evidence type="ECO:0008006" key="5">
    <source>
        <dbReference type="Google" id="ProtNLM"/>
    </source>
</evidence>